<dbReference type="Pfam" id="PF00596">
    <property type="entry name" value="Aldolase_II"/>
    <property type="match status" value="1"/>
</dbReference>
<proteinExistence type="predicted"/>
<dbReference type="GO" id="GO:0016832">
    <property type="term" value="F:aldehyde-lyase activity"/>
    <property type="evidence" value="ECO:0007669"/>
    <property type="project" value="TreeGrafter"/>
</dbReference>
<sequence>MASGIRSEDIPAFEAFLDLSQQIGSDMLKTQGAGGNTSFKRGDVMWVKASGTWLAHAGARDIMVPLTVASLVEALQQRDPRAEKATDFIVSDLNASGLRPSIEASFHAVLPQAVVAHYHCVNAIALSVLAEREKLIAERLATLPDLTWVTIPYRRPGTPLAREIASVAASRPDILVLNNHGIIVTGETVEEVSERIARVTSALCVKERPAAPANPAALKALAEGSDFHAAEDAESHKTALSPASIAYATGGSLYPDHVIFLGTEIGVLGPSETAKDYCQTRRAQHRAIPKMLLAPGLGVLLANELTDGGRVMARCLAEVVARIPEEAAVVYLGPEQEHELTHWEAEQYRQALDRKASQRA</sequence>
<evidence type="ECO:0000256" key="2">
    <source>
        <dbReference type="ARBA" id="ARBA00023239"/>
    </source>
</evidence>
<evidence type="ECO:0000256" key="1">
    <source>
        <dbReference type="ARBA" id="ARBA00022723"/>
    </source>
</evidence>
<keyword evidence="5" id="KW-1185">Reference proteome</keyword>
<dbReference type="AlphaFoldDB" id="A0A285UZU2"/>
<keyword evidence="2" id="KW-0456">Lyase</keyword>
<dbReference type="PANTHER" id="PTHR22789">
    <property type="entry name" value="FUCULOSE PHOSPHATE ALDOLASE"/>
    <property type="match status" value="1"/>
</dbReference>
<evidence type="ECO:0000313" key="5">
    <source>
        <dbReference type="Proteomes" id="UP000219167"/>
    </source>
</evidence>
<reference evidence="4 5" key="1">
    <citation type="submission" date="2017-08" db="EMBL/GenBank/DDBJ databases">
        <authorList>
            <person name="de Groot N.N."/>
        </authorList>
    </citation>
    <scope>NUCLEOTIDE SEQUENCE [LARGE SCALE GENOMIC DNA]</scope>
    <source>
        <strain evidence="4 5">JC85</strain>
    </source>
</reference>
<dbReference type="PANTHER" id="PTHR22789:SF0">
    <property type="entry name" value="3-OXO-TETRONATE 4-PHOSPHATE DECARBOXYLASE-RELATED"/>
    <property type="match status" value="1"/>
</dbReference>
<evidence type="ECO:0000313" key="4">
    <source>
        <dbReference type="EMBL" id="SOC47349.1"/>
    </source>
</evidence>
<dbReference type="OrthoDB" id="9814830at2"/>
<keyword evidence="1" id="KW-0479">Metal-binding</keyword>
<dbReference type="InterPro" id="IPR036409">
    <property type="entry name" value="Aldolase_II/adducin_N_sf"/>
</dbReference>
<organism evidence="4 5">
    <name type="scientific">Rhizobium subbaraonis</name>
    <dbReference type="NCBI Taxonomy" id="908946"/>
    <lineage>
        <taxon>Bacteria</taxon>
        <taxon>Pseudomonadati</taxon>
        <taxon>Pseudomonadota</taxon>
        <taxon>Alphaproteobacteria</taxon>
        <taxon>Hyphomicrobiales</taxon>
        <taxon>Rhizobiaceae</taxon>
        <taxon>Rhizobium/Agrobacterium group</taxon>
        <taxon>Rhizobium</taxon>
    </lineage>
</organism>
<dbReference type="SUPFAM" id="SSF53639">
    <property type="entry name" value="AraD/HMP-PK domain-like"/>
    <property type="match status" value="1"/>
</dbReference>
<gene>
    <name evidence="4" type="ORF">SAMN05892877_1297</name>
</gene>
<dbReference type="Gene3D" id="3.40.225.10">
    <property type="entry name" value="Class II aldolase/adducin N-terminal domain"/>
    <property type="match status" value="1"/>
</dbReference>
<evidence type="ECO:0000259" key="3">
    <source>
        <dbReference type="SMART" id="SM01007"/>
    </source>
</evidence>
<dbReference type="GO" id="GO:0019323">
    <property type="term" value="P:pentose catabolic process"/>
    <property type="evidence" value="ECO:0007669"/>
    <property type="project" value="TreeGrafter"/>
</dbReference>
<dbReference type="GO" id="GO:0005829">
    <property type="term" value="C:cytosol"/>
    <property type="evidence" value="ECO:0007669"/>
    <property type="project" value="TreeGrafter"/>
</dbReference>
<dbReference type="GO" id="GO:0046872">
    <property type="term" value="F:metal ion binding"/>
    <property type="evidence" value="ECO:0007669"/>
    <property type="project" value="UniProtKB-KW"/>
</dbReference>
<dbReference type="EMBL" id="OBQD01000029">
    <property type="protein sequence ID" value="SOC47349.1"/>
    <property type="molecule type" value="Genomic_DNA"/>
</dbReference>
<feature type="domain" description="Class II aldolase/adducin N-terminal" evidence="3">
    <location>
        <begin position="15"/>
        <end position="207"/>
    </location>
</feature>
<accession>A0A285UZU2</accession>
<dbReference type="Proteomes" id="UP000219167">
    <property type="component" value="Unassembled WGS sequence"/>
</dbReference>
<dbReference type="RefSeq" id="WP_097142949.1">
    <property type="nucleotide sequence ID" value="NZ_OBQD01000029.1"/>
</dbReference>
<dbReference type="InterPro" id="IPR001303">
    <property type="entry name" value="Aldolase_II/adducin_N"/>
</dbReference>
<name>A0A285UZU2_9HYPH</name>
<dbReference type="InterPro" id="IPR050197">
    <property type="entry name" value="Aldolase_class_II_sugar_metab"/>
</dbReference>
<protein>
    <submittedName>
        <fullName evidence="4">Rhamnose utilisation protein RhaD (Predicted bifunctional aldolase and dehydrogenase)</fullName>
    </submittedName>
</protein>
<dbReference type="SMART" id="SM01007">
    <property type="entry name" value="Aldolase_II"/>
    <property type="match status" value="1"/>
</dbReference>